<dbReference type="AlphaFoldDB" id="A0A0A9A767"/>
<protein>
    <submittedName>
        <fullName evidence="1">Uncharacterized protein</fullName>
    </submittedName>
</protein>
<organism evidence="1">
    <name type="scientific">Arundo donax</name>
    <name type="common">Giant reed</name>
    <name type="synonym">Donax arundinaceus</name>
    <dbReference type="NCBI Taxonomy" id="35708"/>
    <lineage>
        <taxon>Eukaryota</taxon>
        <taxon>Viridiplantae</taxon>
        <taxon>Streptophyta</taxon>
        <taxon>Embryophyta</taxon>
        <taxon>Tracheophyta</taxon>
        <taxon>Spermatophyta</taxon>
        <taxon>Magnoliopsida</taxon>
        <taxon>Liliopsida</taxon>
        <taxon>Poales</taxon>
        <taxon>Poaceae</taxon>
        <taxon>PACMAD clade</taxon>
        <taxon>Arundinoideae</taxon>
        <taxon>Arundineae</taxon>
        <taxon>Arundo</taxon>
    </lineage>
</organism>
<sequence length="17" mass="2031">MWGHTYSQHKEEAEQAV</sequence>
<reference evidence="1" key="2">
    <citation type="journal article" date="2015" name="Data Brief">
        <title>Shoot transcriptome of the giant reed, Arundo donax.</title>
        <authorList>
            <person name="Barrero R.A."/>
            <person name="Guerrero F.D."/>
            <person name="Moolhuijzen P."/>
            <person name="Goolsby J.A."/>
            <person name="Tidwell J."/>
            <person name="Bellgard S.E."/>
            <person name="Bellgard M.I."/>
        </authorList>
    </citation>
    <scope>NUCLEOTIDE SEQUENCE</scope>
    <source>
        <tissue evidence="1">Shoot tissue taken approximately 20 cm above the soil surface</tissue>
    </source>
</reference>
<evidence type="ECO:0000313" key="1">
    <source>
        <dbReference type="EMBL" id="JAD42882.1"/>
    </source>
</evidence>
<accession>A0A0A9A767</accession>
<dbReference type="EMBL" id="GBRH01255013">
    <property type="protein sequence ID" value="JAD42882.1"/>
    <property type="molecule type" value="Transcribed_RNA"/>
</dbReference>
<reference evidence="1" key="1">
    <citation type="submission" date="2014-09" db="EMBL/GenBank/DDBJ databases">
        <authorList>
            <person name="Magalhaes I.L.F."/>
            <person name="Oliveira U."/>
            <person name="Santos F.R."/>
            <person name="Vidigal T.H.D.A."/>
            <person name="Brescovit A.D."/>
            <person name="Santos A.J."/>
        </authorList>
    </citation>
    <scope>NUCLEOTIDE SEQUENCE</scope>
    <source>
        <tissue evidence="1">Shoot tissue taken approximately 20 cm above the soil surface</tissue>
    </source>
</reference>
<name>A0A0A9A767_ARUDO</name>
<proteinExistence type="predicted"/>